<reference evidence="2" key="1">
    <citation type="submission" date="2023-03" db="EMBL/GenBank/DDBJ databases">
        <title>Massive genome expansion in bonnet fungi (Mycena s.s.) driven by repeated elements and novel gene families across ecological guilds.</title>
        <authorList>
            <consortium name="Lawrence Berkeley National Laboratory"/>
            <person name="Harder C.B."/>
            <person name="Miyauchi S."/>
            <person name="Viragh M."/>
            <person name="Kuo A."/>
            <person name="Thoen E."/>
            <person name="Andreopoulos B."/>
            <person name="Lu D."/>
            <person name="Skrede I."/>
            <person name="Drula E."/>
            <person name="Henrissat B."/>
            <person name="Morin E."/>
            <person name="Kohler A."/>
            <person name="Barry K."/>
            <person name="LaButti K."/>
            <person name="Morin E."/>
            <person name="Salamov A."/>
            <person name="Lipzen A."/>
            <person name="Mereny Z."/>
            <person name="Hegedus B."/>
            <person name="Baldrian P."/>
            <person name="Stursova M."/>
            <person name="Weitz H."/>
            <person name="Taylor A."/>
            <person name="Grigoriev I.V."/>
            <person name="Nagy L.G."/>
            <person name="Martin F."/>
            <person name="Kauserud H."/>
        </authorList>
    </citation>
    <scope>NUCLEOTIDE SEQUENCE</scope>
    <source>
        <strain evidence="2">CBHHK200</strain>
    </source>
</reference>
<keyword evidence="3" id="KW-1185">Reference proteome</keyword>
<sequence length="314" mass="33452">MADLGRQLFGSQTIRPDPKHLYVCQFQTGPWLCAASSSTGFALAAKVEDKAEKPGSKVPRSLANLLGLGFQLLNTPRPIFDANGHIIAVLAGQPRNPTYAAAARAAFHAIMDAGANARFPPTCAAIDAGSSPRSMSTTCSPTRTSNASRVSQTELSRCGPPDYFNTTSTTTTSSGSATPICFVGSIFFCAAFNFGPNVWTFRHRDVPNLLFGWCAVQALGDFDPAKGGHLVLWDLKLPLGALILLPSATVAHSNVPVADGAGGIFRYLDNGCQTVEELAQNDPEEYDRLTARMAGRWEEGLDLLSTIDELLESG</sequence>
<name>A0AAD6XB33_9AGAR</name>
<protein>
    <submittedName>
        <fullName evidence="2">Uncharacterized protein</fullName>
    </submittedName>
</protein>
<dbReference type="AlphaFoldDB" id="A0AAD6XB33"/>
<feature type="region of interest" description="Disordered" evidence="1">
    <location>
        <begin position="134"/>
        <end position="154"/>
    </location>
</feature>
<dbReference type="Proteomes" id="UP001218188">
    <property type="component" value="Unassembled WGS sequence"/>
</dbReference>
<dbReference type="EMBL" id="JARJCM010000030">
    <property type="protein sequence ID" value="KAJ7038739.1"/>
    <property type="molecule type" value="Genomic_DNA"/>
</dbReference>
<evidence type="ECO:0000313" key="3">
    <source>
        <dbReference type="Proteomes" id="UP001218188"/>
    </source>
</evidence>
<evidence type="ECO:0000256" key="1">
    <source>
        <dbReference type="SAM" id="MobiDB-lite"/>
    </source>
</evidence>
<evidence type="ECO:0000313" key="2">
    <source>
        <dbReference type="EMBL" id="KAJ7038739.1"/>
    </source>
</evidence>
<gene>
    <name evidence="2" type="ORF">C8F04DRAFT_1255661</name>
</gene>
<proteinExistence type="predicted"/>
<comment type="caution">
    <text evidence="2">The sequence shown here is derived from an EMBL/GenBank/DDBJ whole genome shotgun (WGS) entry which is preliminary data.</text>
</comment>
<accession>A0AAD6XB33</accession>
<organism evidence="2 3">
    <name type="scientific">Mycena alexandri</name>
    <dbReference type="NCBI Taxonomy" id="1745969"/>
    <lineage>
        <taxon>Eukaryota</taxon>
        <taxon>Fungi</taxon>
        <taxon>Dikarya</taxon>
        <taxon>Basidiomycota</taxon>
        <taxon>Agaricomycotina</taxon>
        <taxon>Agaricomycetes</taxon>
        <taxon>Agaricomycetidae</taxon>
        <taxon>Agaricales</taxon>
        <taxon>Marasmiineae</taxon>
        <taxon>Mycenaceae</taxon>
        <taxon>Mycena</taxon>
    </lineage>
</organism>
<dbReference type="Gene3D" id="3.60.130.30">
    <property type="match status" value="1"/>
</dbReference>